<keyword evidence="3" id="KW-1185">Reference proteome</keyword>
<feature type="signal peptide" evidence="1">
    <location>
        <begin position="1"/>
        <end position="21"/>
    </location>
</feature>
<comment type="caution">
    <text evidence="2">The sequence shown here is derived from an EMBL/GenBank/DDBJ whole genome shotgun (WGS) entry which is preliminary data.</text>
</comment>
<sequence>MKLHLIATVLLAVAAPDAVSAKKLRGPEVALAECPDDQISCDISSNADCRSSMDKTSRRCKKTWSKGCCTRDCRPDADGRGRVCRIAPPSEDYFGLFGFADVEDYVGDEDSEEFDSEDLAAENFADSEDDVDFDSEDEDSEDMIFNYDGRCRYYVSNRQTLTSCCTDEFNECKDNKHRGPPCARQKQQCFKFGLVVEVA</sequence>
<evidence type="ECO:0008006" key="4">
    <source>
        <dbReference type="Google" id="ProtNLM"/>
    </source>
</evidence>
<gene>
    <name evidence="2" type="ORF">QTG54_016933</name>
</gene>
<dbReference type="Proteomes" id="UP001224775">
    <property type="component" value="Unassembled WGS sequence"/>
</dbReference>
<protein>
    <recommendedName>
        <fullName evidence="4">ShKT domain-containing protein</fullName>
    </recommendedName>
</protein>
<proteinExistence type="predicted"/>
<evidence type="ECO:0000313" key="2">
    <source>
        <dbReference type="EMBL" id="KAK1732398.1"/>
    </source>
</evidence>
<feature type="chain" id="PRO_5041963589" description="ShKT domain-containing protein" evidence="1">
    <location>
        <begin position="22"/>
        <end position="199"/>
    </location>
</feature>
<evidence type="ECO:0000313" key="3">
    <source>
        <dbReference type="Proteomes" id="UP001224775"/>
    </source>
</evidence>
<evidence type="ECO:0000256" key="1">
    <source>
        <dbReference type="SAM" id="SignalP"/>
    </source>
</evidence>
<dbReference type="AlphaFoldDB" id="A0AAD8XRQ7"/>
<keyword evidence="1" id="KW-0732">Signal</keyword>
<name>A0AAD8XRQ7_9STRA</name>
<organism evidence="2 3">
    <name type="scientific">Skeletonema marinoi</name>
    <dbReference type="NCBI Taxonomy" id="267567"/>
    <lineage>
        <taxon>Eukaryota</taxon>
        <taxon>Sar</taxon>
        <taxon>Stramenopiles</taxon>
        <taxon>Ochrophyta</taxon>
        <taxon>Bacillariophyta</taxon>
        <taxon>Coscinodiscophyceae</taxon>
        <taxon>Thalassiosirophycidae</taxon>
        <taxon>Thalassiosirales</taxon>
        <taxon>Skeletonemataceae</taxon>
        <taxon>Skeletonema</taxon>
        <taxon>Skeletonema marinoi-dohrnii complex</taxon>
    </lineage>
</organism>
<reference evidence="2" key="1">
    <citation type="submission" date="2023-06" db="EMBL/GenBank/DDBJ databases">
        <title>Survivors Of The Sea: Transcriptome response of Skeletonema marinoi to long-term dormancy.</title>
        <authorList>
            <person name="Pinder M.I.M."/>
            <person name="Kourtchenko O."/>
            <person name="Robertson E.K."/>
            <person name="Larsson T."/>
            <person name="Maumus F."/>
            <person name="Osuna-Cruz C.M."/>
            <person name="Vancaester E."/>
            <person name="Stenow R."/>
            <person name="Vandepoele K."/>
            <person name="Ploug H."/>
            <person name="Bruchert V."/>
            <person name="Godhe A."/>
            <person name="Topel M."/>
        </authorList>
    </citation>
    <scope>NUCLEOTIDE SEQUENCE</scope>
    <source>
        <strain evidence="2">R05AC</strain>
    </source>
</reference>
<accession>A0AAD8XRQ7</accession>
<dbReference type="EMBL" id="JATAAI010000068">
    <property type="protein sequence ID" value="KAK1732398.1"/>
    <property type="molecule type" value="Genomic_DNA"/>
</dbReference>